<comment type="caution">
    <text evidence="3">The sequence shown here is derived from an EMBL/GenBank/DDBJ whole genome shotgun (WGS) entry which is preliminary data.</text>
</comment>
<evidence type="ECO:0000259" key="2">
    <source>
        <dbReference type="Pfam" id="PF13581"/>
    </source>
</evidence>
<protein>
    <submittedName>
        <fullName evidence="3">ATP-binding protein</fullName>
    </submittedName>
</protein>
<dbReference type="EMBL" id="JBFNQN010000004">
    <property type="protein sequence ID" value="MEW9264311.1"/>
    <property type="molecule type" value="Genomic_DNA"/>
</dbReference>
<dbReference type="PANTHER" id="PTHR35526">
    <property type="entry name" value="ANTI-SIGMA-F FACTOR RSBW-RELATED"/>
    <property type="match status" value="1"/>
</dbReference>
<proteinExistence type="predicted"/>
<evidence type="ECO:0000313" key="4">
    <source>
        <dbReference type="Proteomes" id="UP001555826"/>
    </source>
</evidence>
<dbReference type="GO" id="GO:0005524">
    <property type="term" value="F:ATP binding"/>
    <property type="evidence" value="ECO:0007669"/>
    <property type="project" value="UniProtKB-KW"/>
</dbReference>
<dbReference type="InterPro" id="IPR003594">
    <property type="entry name" value="HATPase_dom"/>
</dbReference>
<sequence length="131" mass="14211">MIARSVPSSVPPSVDLERDRRAVARARAFVRDHCAQFQVAETVCDTAVLLVSELVTNAVEHARSRVRLAVAVSSVRVHVEVGDQNASLPAVRHPDSSAVHGRGMAIVDVLAGDWGVRPDARGKTIWFDLPR</sequence>
<keyword evidence="1" id="KW-0723">Serine/threonine-protein kinase</keyword>
<dbReference type="Proteomes" id="UP001555826">
    <property type="component" value="Unassembled WGS sequence"/>
</dbReference>
<dbReference type="InterPro" id="IPR036890">
    <property type="entry name" value="HATPase_C_sf"/>
</dbReference>
<keyword evidence="1" id="KW-0808">Transferase</keyword>
<dbReference type="Gene3D" id="3.30.565.10">
    <property type="entry name" value="Histidine kinase-like ATPase, C-terminal domain"/>
    <property type="match status" value="1"/>
</dbReference>
<keyword evidence="3" id="KW-0067">ATP-binding</keyword>
<dbReference type="SUPFAM" id="SSF55874">
    <property type="entry name" value="ATPase domain of HSP90 chaperone/DNA topoisomerase II/histidine kinase"/>
    <property type="match status" value="1"/>
</dbReference>
<evidence type="ECO:0000256" key="1">
    <source>
        <dbReference type="ARBA" id="ARBA00022527"/>
    </source>
</evidence>
<dbReference type="PANTHER" id="PTHR35526:SF3">
    <property type="entry name" value="ANTI-SIGMA-F FACTOR RSBW"/>
    <property type="match status" value="1"/>
</dbReference>
<organism evidence="3 4">
    <name type="scientific">Kineococcus endophyticus</name>
    <dbReference type="NCBI Taxonomy" id="1181883"/>
    <lineage>
        <taxon>Bacteria</taxon>
        <taxon>Bacillati</taxon>
        <taxon>Actinomycetota</taxon>
        <taxon>Actinomycetes</taxon>
        <taxon>Kineosporiales</taxon>
        <taxon>Kineosporiaceae</taxon>
        <taxon>Kineococcus</taxon>
    </lineage>
</organism>
<dbReference type="InterPro" id="IPR050267">
    <property type="entry name" value="Anti-sigma-factor_SerPK"/>
</dbReference>
<dbReference type="CDD" id="cd16936">
    <property type="entry name" value="HATPase_RsbW-like"/>
    <property type="match status" value="1"/>
</dbReference>
<feature type="domain" description="Histidine kinase/HSP90-like ATPase" evidence="2">
    <location>
        <begin position="19"/>
        <end position="127"/>
    </location>
</feature>
<keyword evidence="3" id="KW-0547">Nucleotide-binding</keyword>
<gene>
    <name evidence="3" type="ORF">AB1207_06105</name>
</gene>
<keyword evidence="4" id="KW-1185">Reference proteome</keyword>
<dbReference type="Pfam" id="PF13581">
    <property type="entry name" value="HATPase_c_2"/>
    <property type="match status" value="1"/>
</dbReference>
<evidence type="ECO:0000313" key="3">
    <source>
        <dbReference type="EMBL" id="MEW9264311.1"/>
    </source>
</evidence>
<dbReference type="RefSeq" id="WP_367636972.1">
    <property type="nucleotide sequence ID" value="NZ_JBFNQN010000004.1"/>
</dbReference>
<reference evidence="3 4" key="1">
    <citation type="submission" date="2024-07" db="EMBL/GenBank/DDBJ databases">
        <authorList>
            <person name="Thanompreechachai J."/>
            <person name="Duangmal K."/>
        </authorList>
    </citation>
    <scope>NUCLEOTIDE SEQUENCE [LARGE SCALE GENOMIC DNA]</scope>
    <source>
        <strain evidence="3 4">KCTC 19886</strain>
    </source>
</reference>
<accession>A0ABV3P3V5</accession>
<keyword evidence="1" id="KW-0418">Kinase</keyword>
<name>A0ABV3P3V5_9ACTN</name>